<name>A0A1F4V8A5_UNCKA</name>
<dbReference type="InterPro" id="IPR005215">
    <property type="entry name" value="Trig_fac"/>
</dbReference>
<dbReference type="EC" id="5.2.1.8" evidence="4"/>
<comment type="subcellular location">
    <subcellularLocation>
        <location evidence="2">Cytoplasm</location>
    </subcellularLocation>
</comment>
<dbReference type="AlphaFoldDB" id="A0A1F4V8A5"/>
<comment type="caution">
    <text evidence="12">The sequence shown here is derived from an EMBL/GenBank/DDBJ whole genome shotgun (WGS) entry which is preliminary data.</text>
</comment>
<feature type="domain" description="Trigger factor C-terminal" evidence="11">
    <location>
        <begin position="159"/>
        <end position="289"/>
    </location>
</feature>
<reference evidence="12 13" key="1">
    <citation type="journal article" date="2016" name="Nat. Commun.">
        <title>Thousands of microbial genomes shed light on interconnected biogeochemical processes in an aquifer system.</title>
        <authorList>
            <person name="Anantharaman K."/>
            <person name="Brown C.T."/>
            <person name="Hug L.A."/>
            <person name="Sharon I."/>
            <person name="Castelle C.J."/>
            <person name="Probst A.J."/>
            <person name="Thomas B.C."/>
            <person name="Singh A."/>
            <person name="Wilkins M.J."/>
            <person name="Karaoz U."/>
            <person name="Brodie E.L."/>
            <person name="Williams K.H."/>
            <person name="Hubbard S.S."/>
            <person name="Banfield J.F."/>
        </authorList>
    </citation>
    <scope>NUCLEOTIDE SEQUENCE [LARGE SCALE GENOMIC DNA]</scope>
</reference>
<evidence type="ECO:0000256" key="1">
    <source>
        <dbReference type="ARBA" id="ARBA00000971"/>
    </source>
</evidence>
<dbReference type="Pfam" id="PF05697">
    <property type="entry name" value="Trigger_N"/>
    <property type="match status" value="1"/>
</dbReference>
<feature type="domain" description="Trigger factor ribosome-binding bacterial" evidence="10">
    <location>
        <begin position="1"/>
        <end position="123"/>
    </location>
</feature>
<keyword evidence="6" id="KW-0697">Rotamase</keyword>
<keyword evidence="8" id="KW-0413">Isomerase</keyword>
<dbReference type="GO" id="GO:0051083">
    <property type="term" value="P:'de novo' cotranslational protein folding"/>
    <property type="evidence" value="ECO:0007669"/>
    <property type="project" value="TreeGrafter"/>
</dbReference>
<dbReference type="GO" id="GO:0003755">
    <property type="term" value="F:peptidyl-prolyl cis-trans isomerase activity"/>
    <property type="evidence" value="ECO:0007669"/>
    <property type="project" value="UniProtKB-KW"/>
</dbReference>
<dbReference type="GO" id="GO:0015031">
    <property type="term" value="P:protein transport"/>
    <property type="evidence" value="ECO:0007669"/>
    <property type="project" value="InterPro"/>
</dbReference>
<evidence type="ECO:0000256" key="9">
    <source>
        <dbReference type="ARBA" id="ARBA00029986"/>
    </source>
</evidence>
<dbReference type="GO" id="GO:0043022">
    <property type="term" value="F:ribosome binding"/>
    <property type="evidence" value="ECO:0007669"/>
    <property type="project" value="TreeGrafter"/>
</dbReference>
<dbReference type="InterPro" id="IPR008880">
    <property type="entry name" value="Trigger_fac_C"/>
</dbReference>
<dbReference type="InterPro" id="IPR036611">
    <property type="entry name" value="Trigger_fac_ribosome-bd_sf"/>
</dbReference>
<sequence length="301" mass="34451">MKTSVEKLPKSTIKLTVTVPSDKVKETYSQVLDESVKSTELPGFRKGMAPKELVEEKADVSKLYGEVINHLLETYYPQALKENLISPVSNPKVEIKEFDLEKEFEFVATVAIRPEVTIGEFKHKLKEFLETRKKQRSQENAEKLKRGEKIDDSHIHLSTNEVIEAVINSSQVEIADILIEEETDRLMSRLVDQAQSIGLSLEQYLKAQNRTAEQLRSDYSKAAEKSLKAEFLLSKLVKDEKIETTDEEVIEAYVAAGEPNPEEKLKNDVEKWYIKSVLEKNKLITKIIEEIEGEKHDHSHN</sequence>
<evidence type="ECO:0000259" key="10">
    <source>
        <dbReference type="Pfam" id="PF05697"/>
    </source>
</evidence>
<evidence type="ECO:0000256" key="3">
    <source>
        <dbReference type="ARBA" id="ARBA00005464"/>
    </source>
</evidence>
<evidence type="ECO:0000256" key="6">
    <source>
        <dbReference type="ARBA" id="ARBA00023110"/>
    </source>
</evidence>
<proteinExistence type="inferred from homology"/>
<comment type="catalytic activity">
    <reaction evidence="1">
        <text>[protein]-peptidylproline (omega=180) = [protein]-peptidylproline (omega=0)</text>
        <dbReference type="Rhea" id="RHEA:16237"/>
        <dbReference type="Rhea" id="RHEA-COMP:10747"/>
        <dbReference type="Rhea" id="RHEA-COMP:10748"/>
        <dbReference type="ChEBI" id="CHEBI:83833"/>
        <dbReference type="ChEBI" id="CHEBI:83834"/>
        <dbReference type="EC" id="5.2.1.8"/>
    </reaction>
</comment>
<dbReference type="SUPFAM" id="SSF102735">
    <property type="entry name" value="Trigger factor ribosome-binding domain"/>
    <property type="match status" value="1"/>
</dbReference>
<dbReference type="GO" id="GO:0043335">
    <property type="term" value="P:protein unfolding"/>
    <property type="evidence" value="ECO:0007669"/>
    <property type="project" value="TreeGrafter"/>
</dbReference>
<dbReference type="Proteomes" id="UP000178127">
    <property type="component" value="Unassembled WGS sequence"/>
</dbReference>
<evidence type="ECO:0000256" key="7">
    <source>
        <dbReference type="ARBA" id="ARBA00023186"/>
    </source>
</evidence>
<dbReference type="Gene3D" id="1.10.3120.10">
    <property type="entry name" value="Trigger factor, C-terminal domain"/>
    <property type="match status" value="1"/>
</dbReference>
<dbReference type="GO" id="GO:0005737">
    <property type="term" value="C:cytoplasm"/>
    <property type="evidence" value="ECO:0007669"/>
    <property type="project" value="UniProtKB-SubCell"/>
</dbReference>
<dbReference type="PANTHER" id="PTHR30560:SF3">
    <property type="entry name" value="TRIGGER FACTOR-LIKE PROTEIN TIG, CHLOROPLASTIC"/>
    <property type="match status" value="1"/>
</dbReference>
<dbReference type="InterPro" id="IPR008881">
    <property type="entry name" value="Trigger_fac_ribosome-bd_bac"/>
</dbReference>
<dbReference type="InterPro" id="IPR027304">
    <property type="entry name" value="Trigger_fact/SurA_dom_sf"/>
</dbReference>
<dbReference type="EMBL" id="MEVD01000014">
    <property type="protein sequence ID" value="OGC53461.1"/>
    <property type="molecule type" value="Genomic_DNA"/>
</dbReference>
<evidence type="ECO:0000313" key="13">
    <source>
        <dbReference type="Proteomes" id="UP000178127"/>
    </source>
</evidence>
<comment type="similarity">
    <text evidence="3">Belongs to the FKBP-type PPIase family. Tig subfamily.</text>
</comment>
<dbReference type="InterPro" id="IPR037041">
    <property type="entry name" value="Trigger_fac_C_sf"/>
</dbReference>
<dbReference type="GO" id="GO:0044183">
    <property type="term" value="F:protein folding chaperone"/>
    <property type="evidence" value="ECO:0007669"/>
    <property type="project" value="TreeGrafter"/>
</dbReference>
<evidence type="ECO:0000256" key="8">
    <source>
        <dbReference type="ARBA" id="ARBA00023235"/>
    </source>
</evidence>
<keyword evidence="7" id="KW-0143">Chaperone</keyword>
<evidence type="ECO:0000256" key="2">
    <source>
        <dbReference type="ARBA" id="ARBA00004496"/>
    </source>
</evidence>
<evidence type="ECO:0000259" key="11">
    <source>
        <dbReference type="Pfam" id="PF05698"/>
    </source>
</evidence>
<evidence type="ECO:0000313" key="12">
    <source>
        <dbReference type="EMBL" id="OGC53461.1"/>
    </source>
</evidence>
<dbReference type="STRING" id="1802620.A3D91_00315"/>
<dbReference type="SUPFAM" id="SSF109998">
    <property type="entry name" value="Triger factor/SurA peptide-binding domain-like"/>
    <property type="match status" value="1"/>
</dbReference>
<dbReference type="Gene3D" id="3.30.70.1050">
    <property type="entry name" value="Trigger factor ribosome-binding domain"/>
    <property type="match status" value="1"/>
</dbReference>
<accession>A0A1F4V8A5</accession>
<organism evidence="12 13">
    <name type="scientific">candidate division WWE3 bacterium RIFCSPHIGHO2_02_FULL_38_14</name>
    <dbReference type="NCBI Taxonomy" id="1802620"/>
    <lineage>
        <taxon>Bacteria</taxon>
        <taxon>Katanobacteria</taxon>
    </lineage>
</organism>
<evidence type="ECO:0000256" key="5">
    <source>
        <dbReference type="ARBA" id="ARBA00016902"/>
    </source>
</evidence>
<protein>
    <recommendedName>
        <fullName evidence="5">Trigger factor</fullName>
        <ecNumber evidence="4">5.2.1.8</ecNumber>
    </recommendedName>
    <alternativeName>
        <fullName evidence="9">PPIase</fullName>
    </alternativeName>
</protein>
<dbReference type="PANTHER" id="PTHR30560">
    <property type="entry name" value="TRIGGER FACTOR CHAPERONE AND PEPTIDYL-PROLYL CIS/TRANS ISOMERASE"/>
    <property type="match status" value="1"/>
</dbReference>
<dbReference type="Pfam" id="PF05698">
    <property type="entry name" value="Trigger_C"/>
    <property type="match status" value="1"/>
</dbReference>
<gene>
    <name evidence="12" type="ORF">A3D91_00315</name>
</gene>
<evidence type="ECO:0000256" key="4">
    <source>
        <dbReference type="ARBA" id="ARBA00013194"/>
    </source>
</evidence>